<dbReference type="EMBL" id="JAALHA020000012">
    <property type="protein sequence ID" value="MDR9897465.1"/>
    <property type="molecule type" value="Genomic_DNA"/>
</dbReference>
<sequence>MGRKSNQSFVSIPTARLKDRIKQLCDFYGIQFIETDEAYTSKASFFDNDPLPKHGEKPVGWEPSGRRVHRGLYRTGAKNWYINADANAAANILKKVSTILDLDLSGVCRGQLTALARLNIWNGSSKNPLLGVAA</sequence>
<protein>
    <submittedName>
        <fullName evidence="3">Zinc ribbon domain-containing protein</fullName>
    </submittedName>
</protein>
<dbReference type="AlphaFoldDB" id="A0AAP5IEI5"/>
<evidence type="ECO:0000313" key="3">
    <source>
        <dbReference type="EMBL" id="MDR9897465.1"/>
    </source>
</evidence>
<evidence type="ECO:0000256" key="1">
    <source>
        <dbReference type="ARBA" id="ARBA00023125"/>
    </source>
</evidence>
<organism evidence="3 4">
    <name type="scientific">Aetokthonos hydrillicola Thurmond2011</name>
    <dbReference type="NCBI Taxonomy" id="2712845"/>
    <lineage>
        <taxon>Bacteria</taxon>
        <taxon>Bacillati</taxon>
        <taxon>Cyanobacteriota</taxon>
        <taxon>Cyanophyceae</taxon>
        <taxon>Nostocales</taxon>
        <taxon>Hapalosiphonaceae</taxon>
        <taxon>Aetokthonos</taxon>
    </lineage>
</organism>
<reference evidence="4" key="1">
    <citation type="journal article" date="2021" name="Science">
        <title>Hunting the eagle killer: A cyanobacterial neurotoxin causes vacuolar myelinopathy.</title>
        <authorList>
            <person name="Breinlinger S."/>
            <person name="Phillips T.J."/>
            <person name="Haram B.N."/>
            <person name="Mares J."/>
            <person name="Martinez Yerena J.A."/>
            <person name="Hrouzek P."/>
            <person name="Sobotka R."/>
            <person name="Henderson W.M."/>
            <person name="Schmieder P."/>
            <person name="Williams S.M."/>
            <person name="Lauderdale J.D."/>
            <person name="Wilde H.D."/>
            <person name="Gerrin W."/>
            <person name="Kust A."/>
            <person name="Washington J.W."/>
            <person name="Wagner C."/>
            <person name="Geier B."/>
            <person name="Liebeke M."/>
            <person name="Enke H."/>
            <person name="Niedermeyer T.H.J."/>
            <person name="Wilde S.B."/>
        </authorList>
    </citation>
    <scope>NUCLEOTIDE SEQUENCE [LARGE SCALE GENOMIC DNA]</scope>
    <source>
        <strain evidence="4">Thurmond2011</strain>
    </source>
</reference>
<comment type="caution">
    <text evidence="3">The sequence shown here is derived from an EMBL/GenBank/DDBJ whole genome shotgun (WGS) entry which is preliminary data.</text>
</comment>
<gene>
    <name evidence="3" type="ORF">G7B40_023275</name>
</gene>
<accession>A0AAP5IEI5</accession>
<dbReference type="Pfam" id="PF07282">
    <property type="entry name" value="Cas12f1-like_TNB"/>
    <property type="match status" value="1"/>
</dbReference>
<dbReference type="GO" id="GO:0003677">
    <property type="term" value="F:DNA binding"/>
    <property type="evidence" value="ECO:0007669"/>
    <property type="project" value="UniProtKB-KW"/>
</dbReference>
<evidence type="ECO:0000259" key="2">
    <source>
        <dbReference type="Pfam" id="PF07282"/>
    </source>
</evidence>
<name>A0AAP5IEI5_9CYAN</name>
<dbReference type="InterPro" id="IPR010095">
    <property type="entry name" value="Cas12f1-like_TNB"/>
</dbReference>
<dbReference type="Proteomes" id="UP000667802">
    <property type="component" value="Unassembled WGS sequence"/>
</dbReference>
<dbReference type="RefSeq" id="WP_243902136.1">
    <property type="nucleotide sequence ID" value="NZ_CAWQFN010000498.1"/>
</dbReference>
<keyword evidence="4" id="KW-1185">Reference proteome</keyword>
<keyword evidence="1" id="KW-0238">DNA-binding</keyword>
<feature type="domain" description="Cas12f1-like TNB" evidence="2">
    <location>
        <begin position="16"/>
        <end position="92"/>
    </location>
</feature>
<evidence type="ECO:0000313" key="4">
    <source>
        <dbReference type="Proteomes" id="UP000667802"/>
    </source>
</evidence>
<proteinExistence type="predicted"/>